<evidence type="ECO:0000259" key="3">
    <source>
        <dbReference type="PROSITE" id="PS50983"/>
    </source>
</evidence>
<organism evidence="4 5">
    <name type="scientific">Methanococcoides cohabitans</name>
    <dbReference type="NCBI Taxonomy" id="3136559"/>
    <lineage>
        <taxon>Archaea</taxon>
        <taxon>Methanobacteriati</taxon>
        <taxon>Methanobacteriota</taxon>
        <taxon>Stenosarchaea group</taxon>
        <taxon>Methanomicrobia</taxon>
        <taxon>Methanosarcinales</taxon>
        <taxon>Methanosarcinaceae</taxon>
        <taxon>Methanococcoides</taxon>
    </lineage>
</organism>
<dbReference type="InterPro" id="IPR002491">
    <property type="entry name" value="ABC_transptr_periplasmic_BD"/>
</dbReference>
<keyword evidence="5" id="KW-1185">Reference proteome</keyword>
<dbReference type="EMBL" id="JBCAUS010000007">
    <property type="protein sequence ID" value="MEL4306253.1"/>
    <property type="molecule type" value="Genomic_DNA"/>
</dbReference>
<sequence length="359" mass="39477">MLKKISAILIIFVLLFMPGVQAADNNSVEYPITITDSAGSVITIEKEPQRIVSLMPSITEILFAVGAGDKVVGGTEDDYFPPEASDLTKVGRYTTINYETVAQLEPDLVLLDEANGEDTIKRLEELNVQTIVVNPKTIDEIMQSILLVGTVTNNKENAQSVVDDMQQVIDTVKESSQDIPDEERPGVLYIVWDDPMYAAGTDTYPDDLIEMAGGKNIIEASDWPVINLETVVNADPQIIICSGMGGLSYQIANNTRNNEAFETVDAIKNDRVYPIKDPNIIELSGPRIVQGLEELHVYMGADWEQKDFTSLEYPEQTNAGPEEESNGQENENSTAQTPGFGALFAISIMILGYLGQKRH</sequence>
<name>A0ABU9KWU4_9EURY</name>
<reference evidence="4 5" key="1">
    <citation type="submission" date="2024-04" db="EMBL/GenBank/DDBJ databases">
        <title>Methanococcoides sp. LMO-2.</title>
        <authorList>
            <person name="Liang L."/>
        </authorList>
    </citation>
    <scope>NUCLEOTIDE SEQUENCE [LARGE SCALE GENOMIC DNA]</scope>
    <source>
        <strain evidence="4 5">LMO-2</strain>
    </source>
</reference>
<dbReference type="Pfam" id="PF01497">
    <property type="entry name" value="Peripla_BP_2"/>
    <property type="match status" value="1"/>
</dbReference>
<keyword evidence="1" id="KW-0732">Signal</keyword>
<proteinExistence type="predicted"/>
<evidence type="ECO:0000256" key="2">
    <source>
        <dbReference type="SAM" id="MobiDB-lite"/>
    </source>
</evidence>
<evidence type="ECO:0000256" key="1">
    <source>
        <dbReference type="ARBA" id="ARBA00022729"/>
    </source>
</evidence>
<protein>
    <submittedName>
        <fullName evidence="4">Cobalamin-binding protein</fullName>
    </submittedName>
</protein>
<feature type="domain" description="Fe/B12 periplasmic-binding" evidence="3">
    <location>
        <begin position="50"/>
        <end position="303"/>
    </location>
</feature>
<dbReference type="Proteomes" id="UP001396646">
    <property type="component" value="Unassembled WGS sequence"/>
</dbReference>
<dbReference type="PROSITE" id="PS50983">
    <property type="entry name" value="FE_B12_PBP"/>
    <property type="match status" value="1"/>
</dbReference>
<dbReference type="RefSeq" id="WP_342127860.1">
    <property type="nucleotide sequence ID" value="NZ_JBCAUS010000007.1"/>
</dbReference>
<dbReference type="CDD" id="cd01144">
    <property type="entry name" value="BtuF"/>
    <property type="match status" value="1"/>
</dbReference>
<gene>
    <name evidence="4" type="ORF">WOA13_10530</name>
</gene>
<evidence type="ECO:0000313" key="5">
    <source>
        <dbReference type="Proteomes" id="UP001396646"/>
    </source>
</evidence>
<dbReference type="SUPFAM" id="SSF53807">
    <property type="entry name" value="Helical backbone' metal receptor"/>
    <property type="match status" value="1"/>
</dbReference>
<dbReference type="PANTHER" id="PTHR30535">
    <property type="entry name" value="VITAMIN B12-BINDING PROTEIN"/>
    <property type="match status" value="1"/>
</dbReference>
<dbReference type="PANTHER" id="PTHR30535:SF34">
    <property type="entry name" value="MOLYBDATE-BINDING PROTEIN MOLA"/>
    <property type="match status" value="1"/>
</dbReference>
<dbReference type="InterPro" id="IPR054828">
    <property type="entry name" value="Vit_B12_bind_prot"/>
</dbReference>
<comment type="caution">
    <text evidence="4">The sequence shown here is derived from an EMBL/GenBank/DDBJ whole genome shotgun (WGS) entry which is preliminary data.</text>
</comment>
<evidence type="ECO:0000313" key="4">
    <source>
        <dbReference type="EMBL" id="MEL4306253.1"/>
    </source>
</evidence>
<feature type="region of interest" description="Disordered" evidence="2">
    <location>
        <begin position="315"/>
        <end position="336"/>
    </location>
</feature>
<dbReference type="Gene3D" id="3.40.50.1980">
    <property type="entry name" value="Nitrogenase molybdenum iron protein domain"/>
    <property type="match status" value="2"/>
</dbReference>
<dbReference type="InterPro" id="IPR050902">
    <property type="entry name" value="ABC_Transporter_SBP"/>
</dbReference>
<accession>A0ABU9KWU4</accession>
<dbReference type="NCBIfam" id="NF038402">
    <property type="entry name" value="TroA_like"/>
    <property type="match status" value="1"/>
</dbReference>